<name>G3HIM6_CRIGR</name>
<dbReference type="EMBL" id="JH000406">
    <property type="protein sequence ID" value="EGW12213.1"/>
    <property type="molecule type" value="Genomic_DNA"/>
</dbReference>
<evidence type="ECO:0000256" key="1">
    <source>
        <dbReference type="SAM" id="MobiDB-lite"/>
    </source>
</evidence>
<evidence type="ECO:0000313" key="2">
    <source>
        <dbReference type="EMBL" id="EGW12213.1"/>
    </source>
</evidence>
<reference evidence="3" key="1">
    <citation type="journal article" date="2011" name="Nat. Biotechnol.">
        <title>The genomic sequence of the Chinese hamster ovary (CHO)-K1 cell line.</title>
        <authorList>
            <person name="Xu X."/>
            <person name="Nagarajan H."/>
            <person name="Lewis N.E."/>
            <person name="Pan S."/>
            <person name="Cai Z."/>
            <person name="Liu X."/>
            <person name="Chen W."/>
            <person name="Xie M."/>
            <person name="Wang W."/>
            <person name="Hammond S."/>
            <person name="Andersen M.R."/>
            <person name="Neff N."/>
            <person name="Passarelli B."/>
            <person name="Koh W."/>
            <person name="Fan H.C."/>
            <person name="Wang J."/>
            <person name="Gui Y."/>
            <person name="Lee K.H."/>
            <person name="Betenbaugh M.J."/>
            <person name="Quake S.R."/>
            <person name="Famili I."/>
            <person name="Palsson B.O."/>
            <person name="Wang J."/>
        </authorList>
    </citation>
    <scope>NUCLEOTIDE SEQUENCE [LARGE SCALE GENOMIC DNA]</scope>
    <source>
        <strain evidence="3">CHO K1 cell line</strain>
    </source>
</reference>
<dbReference type="InParanoid" id="G3HIM6"/>
<protein>
    <submittedName>
        <fullName evidence="2">Uncharacterized protein</fullName>
    </submittedName>
</protein>
<organism evidence="2 3">
    <name type="scientific">Cricetulus griseus</name>
    <name type="common">Chinese hamster</name>
    <name type="synonym">Cricetulus barabensis griseus</name>
    <dbReference type="NCBI Taxonomy" id="10029"/>
    <lineage>
        <taxon>Eukaryota</taxon>
        <taxon>Metazoa</taxon>
        <taxon>Chordata</taxon>
        <taxon>Craniata</taxon>
        <taxon>Vertebrata</taxon>
        <taxon>Euteleostomi</taxon>
        <taxon>Mammalia</taxon>
        <taxon>Eutheria</taxon>
        <taxon>Euarchontoglires</taxon>
        <taxon>Glires</taxon>
        <taxon>Rodentia</taxon>
        <taxon>Myomorpha</taxon>
        <taxon>Muroidea</taxon>
        <taxon>Cricetidae</taxon>
        <taxon>Cricetinae</taxon>
        <taxon>Cricetulus</taxon>
    </lineage>
</organism>
<accession>G3HIM6</accession>
<dbReference type="Proteomes" id="UP000001075">
    <property type="component" value="Unassembled WGS sequence"/>
</dbReference>
<proteinExistence type="predicted"/>
<feature type="region of interest" description="Disordered" evidence="1">
    <location>
        <begin position="34"/>
        <end position="60"/>
    </location>
</feature>
<gene>
    <name evidence="2" type="ORF">I79_010500</name>
</gene>
<evidence type="ECO:0000313" key="3">
    <source>
        <dbReference type="Proteomes" id="UP000001075"/>
    </source>
</evidence>
<dbReference type="AlphaFoldDB" id="G3HIM6"/>
<sequence length="60" mass="6989">MTSFVNFALTELIIPFKSLCVDRDLTKQMLMQDTGDHGTDHIPILRQRNPRPVTREEFSK</sequence>